<gene>
    <name evidence="1" type="ORF">METZ01_LOCUS371021</name>
</gene>
<feature type="non-terminal residue" evidence="1">
    <location>
        <position position="178"/>
    </location>
</feature>
<evidence type="ECO:0000313" key="1">
    <source>
        <dbReference type="EMBL" id="SVD18167.1"/>
    </source>
</evidence>
<organism evidence="1">
    <name type="scientific">marine metagenome</name>
    <dbReference type="NCBI Taxonomy" id="408172"/>
    <lineage>
        <taxon>unclassified sequences</taxon>
        <taxon>metagenomes</taxon>
        <taxon>ecological metagenomes</taxon>
    </lineage>
</organism>
<proteinExistence type="predicted"/>
<sequence>MGMIEAQYEEVWAVDAAFMATRAGGMTPMLCHRQPPQLPDPTAFYTAATADRWVAIGADGTILAVRHTPVAEDDALCLPVPVALVRCAALRASAIEGVDFFTLGSDGVGVRVGDMCASVSPVDATPIAIPLRGDPIATATATVGDLYWAIGGAGQHPCLPGCDCPWPTMQIGIDEGSV</sequence>
<dbReference type="AlphaFoldDB" id="A0A382T9L1"/>
<protein>
    <submittedName>
        <fullName evidence="1">Uncharacterized protein</fullName>
    </submittedName>
</protein>
<dbReference type="EMBL" id="UINC01134553">
    <property type="protein sequence ID" value="SVD18167.1"/>
    <property type="molecule type" value="Genomic_DNA"/>
</dbReference>
<reference evidence="1" key="1">
    <citation type="submission" date="2018-05" db="EMBL/GenBank/DDBJ databases">
        <authorList>
            <person name="Lanie J.A."/>
            <person name="Ng W.-L."/>
            <person name="Kazmierczak K.M."/>
            <person name="Andrzejewski T.M."/>
            <person name="Davidsen T.M."/>
            <person name="Wayne K.J."/>
            <person name="Tettelin H."/>
            <person name="Glass J.I."/>
            <person name="Rusch D."/>
            <person name="Podicherti R."/>
            <person name="Tsui H.-C.T."/>
            <person name="Winkler M.E."/>
        </authorList>
    </citation>
    <scope>NUCLEOTIDE SEQUENCE</scope>
</reference>
<accession>A0A382T9L1</accession>
<name>A0A382T9L1_9ZZZZ</name>